<dbReference type="Proteomes" id="UP000275078">
    <property type="component" value="Unassembled WGS sequence"/>
</dbReference>
<keyword evidence="3" id="KW-1185">Reference proteome</keyword>
<evidence type="ECO:0000313" key="3">
    <source>
        <dbReference type="Proteomes" id="UP000275078"/>
    </source>
</evidence>
<reference evidence="2 3" key="1">
    <citation type="journal article" date="2018" name="Nat. Ecol. Evol.">
        <title>Pezizomycetes genomes reveal the molecular basis of ectomycorrhizal truffle lifestyle.</title>
        <authorList>
            <person name="Murat C."/>
            <person name="Payen T."/>
            <person name="Noel B."/>
            <person name="Kuo A."/>
            <person name="Morin E."/>
            <person name="Chen J."/>
            <person name="Kohler A."/>
            <person name="Krizsan K."/>
            <person name="Balestrini R."/>
            <person name="Da Silva C."/>
            <person name="Montanini B."/>
            <person name="Hainaut M."/>
            <person name="Levati E."/>
            <person name="Barry K.W."/>
            <person name="Belfiori B."/>
            <person name="Cichocki N."/>
            <person name="Clum A."/>
            <person name="Dockter R.B."/>
            <person name="Fauchery L."/>
            <person name="Guy J."/>
            <person name="Iotti M."/>
            <person name="Le Tacon F."/>
            <person name="Lindquist E.A."/>
            <person name="Lipzen A."/>
            <person name="Malagnac F."/>
            <person name="Mello A."/>
            <person name="Molinier V."/>
            <person name="Miyauchi S."/>
            <person name="Poulain J."/>
            <person name="Riccioni C."/>
            <person name="Rubini A."/>
            <person name="Sitrit Y."/>
            <person name="Splivallo R."/>
            <person name="Traeger S."/>
            <person name="Wang M."/>
            <person name="Zifcakova L."/>
            <person name="Wipf D."/>
            <person name="Zambonelli A."/>
            <person name="Paolocci F."/>
            <person name="Nowrousian M."/>
            <person name="Ottonello S."/>
            <person name="Baldrian P."/>
            <person name="Spatafora J.W."/>
            <person name="Henrissat B."/>
            <person name="Nagy L.G."/>
            <person name="Aury J.M."/>
            <person name="Wincker P."/>
            <person name="Grigoriev I.V."/>
            <person name="Bonfante P."/>
            <person name="Martin F.M."/>
        </authorList>
    </citation>
    <scope>NUCLEOTIDE SEQUENCE [LARGE SCALE GENOMIC DNA]</scope>
    <source>
        <strain evidence="2 3">RN42</strain>
    </source>
</reference>
<dbReference type="PANTHER" id="PTHR36223:SF1">
    <property type="entry name" value="TRANSCRIPTION ELONGATION FACTOR EAF N-TERMINAL DOMAIN-CONTAINING PROTEIN"/>
    <property type="match status" value="1"/>
</dbReference>
<feature type="domain" description="DUF7918" evidence="1">
    <location>
        <begin position="9"/>
        <end position="230"/>
    </location>
</feature>
<name>A0A3N4HUL4_ASCIM</name>
<evidence type="ECO:0000313" key="2">
    <source>
        <dbReference type="EMBL" id="RPA76218.1"/>
    </source>
</evidence>
<dbReference type="EMBL" id="ML119749">
    <property type="protein sequence ID" value="RPA76218.1"/>
    <property type="molecule type" value="Genomic_DNA"/>
</dbReference>
<gene>
    <name evidence="2" type="ORF">BJ508DRAFT_365189</name>
</gene>
<sequence length="316" mass="36022">MVDFENFTVHVLLDDGTQLTEYPFPGDEEPPNTKTVYIQVPASNEPVPFRISVALAKPKKNDLSEYRSSLNVDGIRDAYSTKVSSQKSRHQAFCYKGIRINTPDRTGAALREMSFKLLDTDEGDDNKEIDIKDLGTISVAFRKVLAVEYKYRPSSKILELQKPSHEGKIDEKKMKGSSSSHAVSIGRELKAVVKTKKSGHGYSTKLSKEADTIRFLYRSRAALQSLGIIAYDLPPPRLKRERGYEDVIDLTNETDVDINRKLSVKRVKREKVDEKEVVKKIEKKVEKKAMKKIEKKDEKKVDKTIEKKRFQVVDLT</sequence>
<dbReference type="AlphaFoldDB" id="A0A3N4HUL4"/>
<protein>
    <recommendedName>
        <fullName evidence="1">DUF7918 domain-containing protein</fullName>
    </recommendedName>
</protein>
<proteinExistence type="predicted"/>
<accession>A0A3N4HUL4</accession>
<organism evidence="2 3">
    <name type="scientific">Ascobolus immersus RN42</name>
    <dbReference type="NCBI Taxonomy" id="1160509"/>
    <lineage>
        <taxon>Eukaryota</taxon>
        <taxon>Fungi</taxon>
        <taxon>Dikarya</taxon>
        <taxon>Ascomycota</taxon>
        <taxon>Pezizomycotina</taxon>
        <taxon>Pezizomycetes</taxon>
        <taxon>Pezizales</taxon>
        <taxon>Ascobolaceae</taxon>
        <taxon>Ascobolus</taxon>
    </lineage>
</organism>
<dbReference type="InterPro" id="IPR057678">
    <property type="entry name" value="DUF7918"/>
</dbReference>
<dbReference type="Pfam" id="PF25534">
    <property type="entry name" value="DUF7918"/>
    <property type="match status" value="1"/>
</dbReference>
<dbReference type="OrthoDB" id="3364132at2759"/>
<dbReference type="PANTHER" id="PTHR36223">
    <property type="entry name" value="BETA-LACTAMASE-TYPE TRANSPEPTIDASE FOLD DOMAIN CONTAINING PROTEIN"/>
    <property type="match status" value="1"/>
</dbReference>
<evidence type="ECO:0000259" key="1">
    <source>
        <dbReference type="Pfam" id="PF25534"/>
    </source>
</evidence>